<dbReference type="Gene3D" id="3.30.470.20">
    <property type="entry name" value="ATP-grasp fold, B domain"/>
    <property type="match status" value="1"/>
</dbReference>
<keyword evidence="1" id="KW-0547">Nucleotide-binding</keyword>
<dbReference type="InterPro" id="IPR011761">
    <property type="entry name" value="ATP-grasp"/>
</dbReference>
<sequence length="453" mass="52828">MLPLTQIKTIYISNILEGYYKSYNAMKSQKEGLFWTRFDTFDSNRALLYGDDNKVIITSFPIHRPHFVHMLHLMGWKKVRNISPFKPSPAISTDCMTDHTLKIELITIIKNNPGVAIIPYRSTPQFQKLIHFLRKKDLIFETPETIPEEKQFILNYFNTKRGFRHLWHLSYADNPPHVQIPEGFITQNKKEAIDAAWWFKQDNESFVIKYNSGVQGIGIELIDHKTLANDKEKFTQQMKDLLRDKMWNETIIIIEKAIPPNERAESISPSVEVYINPQGEVSQSYVSDQILAEDKRTFRGIYIYPELMTDTAIKKTFDSSIKFGRRLAQYGYRGVFDMDLIRSNNNEIYVVEANLRRTGGTHLHELCIALLGKKYGHNYHSLIEDIYLNKKHCLTYKKCCSLFADELYSNKKHSGMIFANPDMLKVHILVIVLIAKTRRQILALREKVESKLK</sequence>
<dbReference type="GO" id="GO:0046872">
    <property type="term" value="F:metal ion binding"/>
    <property type="evidence" value="ECO:0007669"/>
    <property type="project" value="InterPro"/>
</dbReference>
<gene>
    <name evidence="3" type="ORF">COS52_01335</name>
</gene>
<reference evidence="4" key="1">
    <citation type="submission" date="2017-09" db="EMBL/GenBank/DDBJ databases">
        <title>Depth-based differentiation of microbial function through sediment-hosted aquifers and enrichment of novel symbionts in the deep terrestrial subsurface.</title>
        <authorList>
            <person name="Probst A.J."/>
            <person name="Ladd B."/>
            <person name="Jarett J.K."/>
            <person name="Geller-Mcgrath D.E."/>
            <person name="Sieber C.M.K."/>
            <person name="Emerson J.B."/>
            <person name="Anantharaman K."/>
            <person name="Thomas B.C."/>
            <person name="Malmstrom R."/>
            <person name="Stieglmeier M."/>
            <person name="Klingl A."/>
            <person name="Woyke T."/>
            <person name="Ryan C.M."/>
            <person name="Banfield J.F."/>
        </authorList>
    </citation>
    <scope>NUCLEOTIDE SEQUENCE [LARGE SCALE GENOMIC DNA]</scope>
</reference>
<protein>
    <recommendedName>
        <fullName evidence="2">ATP-grasp domain-containing protein</fullName>
    </recommendedName>
</protein>
<dbReference type="Proteomes" id="UP000230119">
    <property type="component" value="Unassembled WGS sequence"/>
</dbReference>
<keyword evidence="1" id="KW-0067">ATP-binding</keyword>
<name>A0A2M7BT90_9BACT</name>
<dbReference type="AlphaFoldDB" id="A0A2M7BT90"/>
<accession>A0A2M7BT90</accession>
<dbReference type="PROSITE" id="PS50975">
    <property type="entry name" value="ATP_GRASP"/>
    <property type="match status" value="1"/>
</dbReference>
<dbReference type="GO" id="GO:0005524">
    <property type="term" value="F:ATP binding"/>
    <property type="evidence" value="ECO:0007669"/>
    <property type="project" value="UniProtKB-UniRule"/>
</dbReference>
<evidence type="ECO:0000259" key="2">
    <source>
        <dbReference type="PROSITE" id="PS50975"/>
    </source>
</evidence>
<organism evidence="3 4">
    <name type="scientific">Candidatus Roizmanbacteria bacterium CG03_land_8_20_14_0_80_39_12</name>
    <dbReference type="NCBI Taxonomy" id="1974847"/>
    <lineage>
        <taxon>Bacteria</taxon>
        <taxon>Candidatus Roizmaniibacteriota</taxon>
    </lineage>
</organism>
<dbReference type="SUPFAM" id="SSF56059">
    <property type="entry name" value="Glutathione synthetase ATP-binding domain-like"/>
    <property type="match status" value="1"/>
</dbReference>
<proteinExistence type="predicted"/>
<evidence type="ECO:0000313" key="3">
    <source>
        <dbReference type="EMBL" id="PIV08701.1"/>
    </source>
</evidence>
<feature type="non-terminal residue" evidence="3">
    <location>
        <position position="453"/>
    </location>
</feature>
<dbReference type="EMBL" id="PEVA01000054">
    <property type="protein sequence ID" value="PIV08701.1"/>
    <property type="molecule type" value="Genomic_DNA"/>
</dbReference>
<feature type="domain" description="ATP-grasp" evidence="2">
    <location>
        <begin position="170"/>
        <end position="388"/>
    </location>
</feature>
<evidence type="ECO:0000313" key="4">
    <source>
        <dbReference type="Proteomes" id="UP000230119"/>
    </source>
</evidence>
<comment type="caution">
    <text evidence="3">The sequence shown here is derived from an EMBL/GenBank/DDBJ whole genome shotgun (WGS) entry which is preliminary data.</text>
</comment>
<evidence type="ECO:0000256" key="1">
    <source>
        <dbReference type="PROSITE-ProRule" id="PRU00409"/>
    </source>
</evidence>